<evidence type="ECO:0000256" key="5">
    <source>
        <dbReference type="ARBA" id="ARBA00022989"/>
    </source>
</evidence>
<proteinExistence type="predicted"/>
<keyword evidence="3" id="KW-1003">Cell membrane</keyword>
<name>A0A1I7B5B7_9ACTN</name>
<feature type="transmembrane region" description="Helical" evidence="7">
    <location>
        <begin position="103"/>
        <end position="121"/>
    </location>
</feature>
<feature type="transmembrane region" description="Helical" evidence="7">
    <location>
        <begin position="195"/>
        <end position="217"/>
    </location>
</feature>
<reference evidence="9" key="1">
    <citation type="submission" date="2016-10" db="EMBL/GenBank/DDBJ databases">
        <authorList>
            <person name="Varghese N."/>
            <person name="Submissions S."/>
        </authorList>
    </citation>
    <scope>NUCLEOTIDE SEQUENCE [LARGE SCALE GENOMIC DNA]</scope>
    <source>
        <strain evidence="9">DSM 46136</strain>
    </source>
</reference>
<evidence type="ECO:0000256" key="6">
    <source>
        <dbReference type="ARBA" id="ARBA00023136"/>
    </source>
</evidence>
<dbReference type="SUPFAM" id="SSF103473">
    <property type="entry name" value="MFS general substrate transporter"/>
    <property type="match status" value="1"/>
</dbReference>
<feature type="transmembrane region" description="Helical" evidence="7">
    <location>
        <begin position="133"/>
        <end position="152"/>
    </location>
</feature>
<comment type="subcellular location">
    <subcellularLocation>
        <location evidence="1">Cell membrane</location>
        <topology evidence="1">Multi-pass membrane protein</topology>
    </subcellularLocation>
</comment>
<dbReference type="Gene3D" id="1.20.1250.20">
    <property type="entry name" value="MFS general substrate transporter like domains"/>
    <property type="match status" value="1"/>
</dbReference>
<feature type="transmembrane region" description="Helical" evidence="7">
    <location>
        <begin position="223"/>
        <end position="242"/>
    </location>
</feature>
<dbReference type="EMBL" id="FPBA01000012">
    <property type="protein sequence ID" value="SFT82376.1"/>
    <property type="molecule type" value="Genomic_DNA"/>
</dbReference>
<keyword evidence="2" id="KW-0813">Transport</keyword>
<dbReference type="Pfam" id="PF05977">
    <property type="entry name" value="MFS_3"/>
    <property type="match status" value="1"/>
</dbReference>
<evidence type="ECO:0000256" key="3">
    <source>
        <dbReference type="ARBA" id="ARBA00022475"/>
    </source>
</evidence>
<feature type="transmembrane region" description="Helical" evidence="7">
    <location>
        <begin position="16"/>
        <end position="36"/>
    </location>
</feature>
<dbReference type="PANTHER" id="PTHR23513">
    <property type="entry name" value="INTEGRAL MEMBRANE EFFLUX PROTEIN-RELATED"/>
    <property type="match status" value="1"/>
</dbReference>
<dbReference type="CDD" id="cd06173">
    <property type="entry name" value="MFS_MefA_like"/>
    <property type="match status" value="1"/>
</dbReference>
<dbReference type="InterPro" id="IPR036259">
    <property type="entry name" value="MFS_trans_sf"/>
</dbReference>
<dbReference type="PANTHER" id="PTHR23513:SF11">
    <property type="entry name" value="STAPHYLOFERRIN A TRANSPORTER"/>
    <property type="match status" value="1"/>
</dbReference>
<keyword evidence="9" id="KW-1185">Reference proteome</keyword>
<organism evidence="8 9">
    <name type="scientific">Geodermatophilus amargosae</name>
    <dbReference type="NCBI Taxonomy" id="1296565"/>
    <lineage>
        <taxon>Bacteria</taxon>
        <taxon>Bacillati</taxon>
        <taxon>Actinomycetota</taxon>
        <taxon>Actinomycetes</taxon>
        <taxon>Geodermatophilales</taxon>
        <taxon>Geodermatophilaceae</taxon>
        <taxon>Geodermatophilus</taxon>
    </lineage>
</organism>
<protein>
    <submittedName>
        <fullName evidence="8">Transmembrane secretion effector</fullName>
    </submittedName>
</protein>
<evidence type="ECO:0000256" key="1">
    <source>
        <dbReference type="ARBA" id="ARBA00004651"/>
    </source>
</evidence>
<feature type="transmembrane region" description="Helical" evidence="7">
    <location>
        <begin position="70"/>
        <end position="91"/>
    </location>
</feature>
<keyword evidence="4 7" id="KW-0812">Transmembrane</keyword>
<dbReference type="STRING" id="1296565.SAMN05660657_03294"/>
<sequence>MGPALAGVLLSQSGPAVVFGFTAVSASAFLVVLGVVRRPPVPTGMPPERFTSAIRTGGRYVRNSPAMRRYLLRVFLFVLPGAAMWALLPLVASEQLSSGSTGFGVLLGSLGVGAVAGAAVLPRLAARLSANRLLVLSAVLFTVSLVACVTVPNPAVLAVLLVPGGMAWLLVLMGVSAALQVFLPQWVRARGLATLNMVFAASQAAGSLLWGLVAQAVGLRPTFLAAAVLMVAGAVTVALWPLPDVAHLDRDPAVYWTDPDLAYEPDPRVGPVLVVVRYVVPPEAQGPFLEAMEPVRRSRLQTGATSCRLYQDGINPSLFVLVQSYDTWEEHLRQHTGRLTGADRQREEMAHSFAVDVEGAHLFPAVNRDLGMMPSGPTDAWS</sequence>
<evidence type="ECO:0000256" key="7">
    <source>
        <dbReference type="SAM" id="Phobius"/>
    </source>
</evidence>
<keyword evidence="5 7" id="KW-1133">Transmembrane helix</keyword>
<dbReference type="AlphaFoldDB" id="A0A1I7B5B7"/>
<keyword evidence="6 7" id="KW-0472">Membrane</keyword>
<evidence type="ECO:0000313" key="8">
    <source>
        <dbReference type="EMBL" id="SFT82376.1"/>
    </source>
</evidence>
<dbReference type="GO" id="GO:0005886">
    <property type="term" value="C:plasma membrane"/>
    <property type="evidence" value="ECO:0007669"/>
    <property type="project" value="UniProtKB-SubCell"/>
</dbReference>
<accession>A0A1I7B5B7</accession>
<dbReference type="Proteomes" id="UP000199546">
    <property type="component" value="Unassembled WGS sequence"/>
</dbReference>
<feature type="transmembrane region" description="Helical" evidence="7">
    <location>
        <begin position="158"/>
        <end position="183"/>
    </location>
</feature>
<evidence type="ECO:0000256" key="4">
    <source>
        <dbReference type="ARBA" id="ARBA00022692"/>
    </source>
</evidence>
<evidence type="ECO:0000313" key="9">
    <source>
        <dbReference type="Proteomes" id="UP000199546"/>
    </source>
</evidence>
<dbReference type="InterPro" id="IPR010290">
    <property type="entry name" value="TM_effector"/>
</dbReference>
<gene>
    <name evidence="8" type="ORF">SAMN05660657_03294</name>
</gene>
<evidence type="ECO:0000256" key="2">
    <source>
        <dbReference type="ARBA" id="ARBA00022448"/>
    </source>
</evidence>